<reference evidence="6 7" key="1">
    <citation type="submission" date="2016-10" db="EMBL/GenBank/DDBJ databases">
        <authorList>
            <person name="Varghese N."/>
            <person name="Submissions S."/>
        </authorList>
    </citation>
    <scope>NUCLEOTIDE SEQUENCE [LARGE SCALE GENOMIC DNA]</scope>
    <source>
        <strain evidence="6 7">DSM 29073</strain>
    </source>
</reference>
<comment type="similarity">
    <text evidence="1">Belongs to the membrane fusion protein (MFP) (TC 8.A.1) family.</text>
</comment>
<proteinExistence type="inferred from homology"/>
<dbReference type="Gene3D" id="2.40.30.170">
    <property type="match status" value="1"/>
</dbReference>
<dbReference type="GO" id="GO:0005886">
    <property type="term" value="C:plasma membrane"/>
    <property type="evidence" value="ECO:0007669"/>
    <property type="project" value="TreeGrafter"/>
</dbReference>
<evidence type="ECO:0000313" key="6">
    <source>
        <dbReference type="EMBL" id="SEF77046.1"/>
    </source>
</evidence>
<protein>
    <submittedName>
        <fullName evidence="6">Membrane fusion protein, multidrug efflux system</fullName>
    </submittedName>
</protein>
<organism evidence="6 7">
    <name type="scientific">Parabacteroides chinchillae</name>
    <dbReference type="NCBI Taxonomy" id="871327"/>
    <lineage>
        <taxon>Bacteria</taxon>
        <taxon>Pseudomonadati</taxon>
        <taxon>Bacteroidota</taxon>
        <taxon>Bacteroidia</taxon>
        <taxon>Bacteroidales</taxon>
        <taxon>Tannerellaceae</taxon>
        <taxon>Parabacteroides</taxon>
    </lineage>
</organism>
<evidence type="ECO:0000313" key="7">
    <source>
        <dbReference type="Proteomes" id="UP000236725"/>
    </source>
</evidence>
<dbReference type="Gene3D" id="1.10.287.470">
    <property type="entry name" value="Helix hairpin bin"/>
    <property type="match status" value="1"/>
</dbReference>
<dbReference type="InterPro" id="IPR006143">
    <property type="entry name" value="RND_pump_MFP"/>
</dbReference>
<dbReference type="Pfam" id="PF25944">
    <property type="entry name" value="Beta-barrel_RND"/>
    <property type="match status" value="1"/>
</dbReference>
<keyword evidence="7" id="KW-1185">Reference proteome</keyword>
<dbReference type="RefSeq" id="WP_103983025.1">
    <property type="nucleotide sequence ID" value="NZ_FNVS01000006.1"/>
</dbReference>
<dbReference type="PROSITE" id="PS51257">
    <property type="entry name" value="PROKAR_LIPOPROTEIN"/>
    <property type="match status" value="1"/>
</dbReference>
<accession>A0A8G2BVS2</accession>
<dbReference type="GO" id="GO:0046677">
    <property type="term" value="P:response to antibiotic"/>
    <property type="evidence" value="ECO:0007669"/>
    <property type="project" value="TreeGrafter"/>
</dbReference>
<keyword evidence="2" id="KW-0175">Coiled coil</keyword>
<dbReference type="GO" id="GO:0030313">
    <property type="term" value="C:cell envelope"/>
    <property type="evidence" value="ECO:0007669"/>
    <property type="project" value="UniProtKB-SubCell"/>
</dbReference>
<dbReference type="SUPFAM" id="SSF111369">
    <property type="entry name" value="HlyD-like secretion proteins"/>
    <property type="match status" value="1"/>
</dbReference>
<feature type="domain" description="Multidrug resistance protein MdtA-like alpha-helical hairpin" evidence="3">
    <location>
        <begin position="98"/>
        <end position="167"/>
    </location>
</feature>
<dbReference type="InterPro" id="IPR058626">
    <property type="entry name" value="MdtA-like_b-barrel"/>
</dbReference>
<dbReference type="PANTHER" id="PTHR30158:SF23">
    <property type="entry name" value="MULTIDRUG RESISTANCE PROTEIN MEXA"/>
    <property type="match status" value="1"/>
</dbReference>
<dbReference type="Gene3D" id="2.40.50.100">
    <property type="match status" value="1"/>
</dbReference>
<dbReference type="NCBIfam" id="TIGR01730">
    <property type="entry name" value="RND_mfp"/>
    <property type="match status" value="1"/>
</dbReference>
<feature type="domain" description="Multidrug resistance protein MdtA-like beta-barrel" evidence="5">
    <location>
        <begin position="208"/>
        <end position="288"/>
    </location>
</feature>
<dbReference type="AlphaFoldDB" id="A0A8G2BVS2"/>
<dbReference type="PANTHER" id="PTHR30158">
    <property type="entry name" value="ACRA/E-RELATED COMPONENT OF DRUG EFFLUX TRANSPORTER"/>
    <property type="match status" value="1"/>
</dbReference>
<dbReference type="Pfam" id="PF25876">
    <property type="entry name" value="HH_MFP_RND"/>
    <property type="match status" value="1"/>
</dbReference>
<evidence type="ECO:0000256" key="1">
    <source>
        <dbReference type="ARBA" id="ARBA00009477"/>
    </source>
</evidence>
<dbReference type="Proteomes" id="UP000236725">
    <property type="component" value="Unassembled WGS sequence"/>
</dbReference>
<dbReference type="Gene3D" id="2.40.420.20">
    <property type="match status" value="1"/>
</dbReference>
<evidence type="ECO:0000259" key="5">
    <source>
        <dbReference type="Pfam" id="PF25944"/>
    </source>
</evidence>
<dbReference type="Pfam" id="PF25917">
    <property type="entry name" value="BSH_RND"/>
    <property type="match status" value="1"/>
</dbReference>
<comment type="caution">
    <text evidence="6">The sequence shown here is derived from an EMBL/GenBank/DDBJ whole genome shotgun (WGS) entry which is preliminary data.</text>
</comment>
<name>A0A8G2BVS2_9BACT</name>
<evidence type="ECO:0000259" key="3">
    <source>
        <dbReference type="Pfam" id="PF25876"/>
    </source>
</evidence>
<evidence type="ECO:0000256" key="2">
    <source>
        <dbReference type="SAM" id="Coils"/>
    </source>
</evidence>
<dbReference type="InterPro" id="IPR058625">
    <property type="entry name" value="MdtA-like_BSH"/>
</dbReference>
<dbReference type="GO" id="GO:0022857">
    <property type="term" value="F:transmembrane transporter activity"/>
    <property type="evidence" value="ECO:0007669"/>
    <property type="project" value="InterPro"/>
</dbReference>
<dbReference type="InterPro" id="IPR058624">
    <property type="entry name" value="MdtA-like_HH"/>
</dbReference>
<feature type="domain" description="Multidrug resistance protein MdtA-like barrel-sandwich hybrid" evidence="4">
    <location>
        <begin position="58"/>
        <end position="199"/>
    </location>
</feature>
<sequence>MKKNKICILLVLCAGCIFSSCKEQKQNREPVSYKTMTVSMSETELYRSYSASIEGNQYVEIRPQISGLITRICIDEGARISKGTPLFIIDQVPYEAALKTASAAVKSAQVKVSTARLTATGKQELYKENVISDFELQTALNSLGEAEALLAQAEADEMNARNNLSYTIIKSPVDGVAGMIPYKVGALVNPSISEPLVTVSSVNEMFAYFSVSENQLQELVGEPDEDTGFIENLPMVELKLGNGKLYAEKGKVTAVSGITDAQTGAVGIRASFPNPQGLLRSGSTATVVVPYKINGCIVIPKAATYEIQNKVFVYKVVDGIATSAEIKPFKLNNGSEYAVMSGLTEGDVIVAEGAGLLREGTPISGGTASAHHK</sequence>
<feature type="coiled-coil region" evidence="2">
    <location>
        <begin position="136"/>
        <end position="163"/>
    </location>
</feature>
<gene>
    <name evidence="6" type="ORF">SAMN05444001_106132</name>
</gene>
<evidence type="ECO:0000259" key="4">
    <source>
        <dbReference type="Pfam" id="PF25917"/>
    </source>
</evidence>
<dbReference type="EMBL" id="FNVS01000006">
    <property type="protein sequence ID" value="SEF77046.1"/>
    <property type="molecule type" value="Genomic_DNA"/>
</dbReference>